<accession>A0A7J6DF18</accession>
<protein>
    <submittedName>
        <fullName evidence="4">Uncharacterized protein</fullName>
    </submittedName>
</protein>
<feature type="coiled-coil region" evidence="1">
    <location>
        <begin position="53"/>
        <end position="140"/>
    </location>
</feature>
<evidence type="ECO:0000313" key="5">
    <source>
        <dbReference type="Proteomes" id="UP000579812"/>
    </source>
</evidence>
<evidence type="ECO:0000256" key="2">
    <source>
        <dbReference type="SAM" id="MobiDB-lite"/>
    </source>
</evidence>
<keyword evidence="3" id="KW-0812">Transmembrane</keyword>
<evidence type="ECO:0000256" key="1">
    <source>
        <dbReference type="SAM" id="Coils"/>
    </source>
</evidence>
<evidence type="ECO:0000256" key="3">
    <source>
        <dbReference type="SAM" id="Phobius"/>
    </source>
</evidence>
<gene>
    <name evidence="4" type="ORF">G5714_002469</name>
</gene>
<name>A0A7J6DF18_9TELE</name>
<comment type="caution">
    <text evidence="4">The sequence shown here is derived from an EMBL/GenBank/DDBJ whole genome shotgun (WGS) entry which is preliminary data.</text>
</comment>
<keyword evidence="3" id="KW-1133">Transmembrane helix</keyword>
<keyword evidence="3" id="KW-0472">Membrane</keyword>
<sequence length="271" mass="32303">MNENRYFTNEVTEAMQKAQKIIEERMQAETAERTRKIKEEVKKMADVRWRAFISDMNEETQDTERRRKRIQRRIDQIETDIKKEDHNVRPIPERVQRFRASLQKELENMGRLDERRMEEREEIKERKKKEQNDLDIWMQEEEQRRLSEGGQDNPFFSDYYVNMLTKLSMFLLGIGVSHAPALLLFLFPAAPAVEAGLSVKFLASLLGFGAAESGSFCARLRRFRASLQKELENMRKVKKKEIEEEAERKERRERKEEPENLGSRRDAEETE</sequence>
<keyword evidence="5" id="KW-1185">Reference proteome</keyword>
<feature type="region of interest" description="Disordered" evidence="2">
    <location>
        <begin position="238"/>
        <end position="271"/>
    </location>
</feature>
<dbReference type="AlphaFoldDB" id="A0A7J6DF18"/>
<feature type="transmembrane region" description="Helical" evidence="3">
    <location>
        <begin position="169"/>
        <end position="189"/>
    </location>
</feature>
<organism evidence="4 5">
    <name type="scientific">Onychostoma macrolepis</name>
    <dbReference type="NCBI Taxonomy" id="369639"/>
    <lineage>
        <taxon>Eukaryota</taxon>
        <taxon>Metazoa</taxon>
        <taxon>Chordata</taxon>
        <taxon>Craniata</taxon>
        <taxon>Vertebrata</taxon>
        <taxon>Euteleostomi</taxon>
        <taxon>Actinopterygii</taxon>
        <taxon>Neopterygii</taxon>
        <taxon>Teleostei</taxon>
        <taxon>Ostariophysi</taxon>
        <taxon>Cypriniformes</taxon>
        <taxon>Cyprinidae</taxon>
        <taxon>Acrossocheilinae</taxon>
        <taxon>Onychostoma</taxon>
    </lineage>
</organism>
<evidence type="ECO:0000313" key="4">
    <source>
        <dbReference type="EMBL" id="KAF4117916.1"/>
    </source>
</evidence>
<keyword evidence="1" id="KW-0175">Coiled coil</keyword>
<proteinExistence type="predicted"/>
<dbReference type="Proteomes" id="UP000579812">
    <property type="component" value="Unassembled WGS sequence"/>
</dbReference>
<dbReference type="EMBL" id="JAAMOB010000002">
    <property type="protein sequence ID" value="KAF4117916.1"/>
    <property type="molecule type" value="Genomic_DNA"/>
</dbReference>
<reference evidence="4 5" key="1">
    <citation type="submission" date="2020-04" db="EMBL/GenBank/DDBJ databases">
        <title>Chromosome-level genome assembly of a cyprinid fish Onychostoma macrolepis by integration of Nanopore Sequencing, Bionano and Hi-C technology.</title>
        <authorList>
            <person name="Wang D."/>
        </authorList>
    </citation>
    <scope>NUCLEOTIDE SEQUENCE [LARGE SCALE GENOMIC DNA]</scope>
    <source>
        <strain evidence="4">SWU-2019</strain>
        <tissue evidence="4">Muscle</tissue>
    </source>
</reference>